<dbReference type="AlphaFoldDB" id="A0AAE6ML06"/>
<proteinExistence type="predicted"/>
<protein>
    <submittedName>
        <fullName evidence="1">DUF4138 domain-containing protein</fullName>
    </submittedName>
</protein>
<sequence length="275" mass="30824">MLYRTLKKLIDMKNLMIILSFFFAHTLFAQGKLPVVFLPENLTIHFVSPENIQYVDISTSDIVGDLPLKNVLRLKLKDTLKSFTGAVVTIVGEKFIAQYNLIPGHPGVPTEVDIEPGDTKPLDISGIGFSQNQLKAMSLNLIAHSPGRAIEKVKAFGLKATLNHVYTVGDYIFLDISYHNKTNLKYDIADFRFKVDDKKVVKAANSQSVELKPEFILFPIPSFEKNSRNIFVLKKLTFPGNKVLKAELSEQQISGRVITINISYQDVLNADTLPD</sequence>
<name>A0AAE6ML06_9SPHI</name>
<reference evidence="1 2" key="1">
    <citation type="submission" date="2019-08" db="EMBL/GenBank/DDBJ databases">
        <title>Comparative genome analysis confer to the adaptation heavy metal polluted environment.</title>
        <authorList>
            <person name="Li Y."/>
        </authorList>
    </citation>
    <scope>NUCLEOTIDE SEQUENCE [LARGE SCALE GENOMIC DNA]</scope>
    <source>
        <strain evidence="1 2">P2</strain>
    </source>
</reference>
<organism evidence="1 2">
    <name type="scientific">Mucilaginibacter rubeus</name>
    <dbReference type="NCBI Taxonomy" id="2027860"/>
    <lineage>
        <taxon>Bacteria</taxon>
        <taxon>Pseudomonadati</taxon>
        <taxon>Bacteroidota</taxon>
        <taxon>Sphingobacteriia</taxon>
        <taxon>Sphingobacteriales</taxon>
        <taxon>Sphingobacteriaceae</taxon>
        <taxon>Mucilaginibacter</taxon>
    </lineage>
</organism>
<gene>
    <name evidence="1" type="ORF">DIU31_028435</name>
</gene>
<dbReference type="InterPro" id="IPR022298">
    <property type="entry name" value="Conjug_transposon_TraN"/>
</dbReference>
<evidence type="ECO:0000313" key="1">
    <source>
        <dbReference type="EMBL" id="QEM07236.1"/>
    </source>
</evidence>
<evidence type="ECO:0000313" key="2">
    <source>
        <dbReference type="Proteomes" id="UP000250557"/>
    </source>
</evidence>
<dbReference type="Proteomes" id="UP000250557">
    <property type="component" value="Chromosome"/>
</dbReference>
<dbReference type="Pfam" id="PF13595">
    <property type="entry name" value="DUF4138"/>
    <property type="match status" value="1"/>
</dbReference>
<dbReference type="EMBL" id="CP043451">
    <property type="protein sequence ID" value="QEM07236.1"/>
    <property type="molecule type" value="Genomic_DNA"/>
</dbReference>
<accession>A0AAE6ML06</accession>